<dbReference type="RefSeq" id="WP_076627472.1">
    <property type="nucleotide sequence ID" value="NZ_CP019312.1"/>
</dbReference>
<dbReference type="PANTHER" id="PTHR35093:SF8">
    <property type="entry name" value="OUTER MEMBRANE PROTEIN NMB0088-RELATED"/>
    <property type="match status" value="1"/>
</dbReference>
<dbReference type="Gene3D" id="2.40.160.60">
    <property type="entry name" value="Outer membrane protein transport protein (OMPP1/FadL/TodX)"/>
    <property type="match status" value="1"/>
</dbReference>
<dbReference type="KEGG" id="tom:BWR18_07880"/>
<evidence type="ECO:0000256" key="3">
    <source>
        <dbReference type="ARBA" id="ARBA00022452"/>
    </source>
</evidence>
<keyword evidence="5 8" id="KW-0732">Signal</keyword>
<dbReference type="STRING" id="299262.BWR18_07880"/>
<evidence type="ECO:0000256" key="8">
    <source>
        <dbReference type="SAM" id="SignalP"/>
    </source>
</evidence>
<sequence length="415" mass="43870">MKTRVLAATALLLSSTSVYAAGLDRSFQNVSSIFAEDNTLSFTFSHVSPDVTGTDALGSSYDVGESYEQTVLSFTKDITDKFTLGFITDQPFGADVFYNADPNTSTLGGTGADLSSEAYKLVAKYQFTPRFSVFGGVQAQTIRASVNLNGQAYRDAIPTAAVARAAGVDSSTLGAALQGDANAIGALGGLAVVGALGAQVQAQQAAFTADNGYSYSQDAQTEYGWLIGAAYEIPDIALRLAVTYHASIDYTANTTEQILGNTVPGTVEFETPESLNIDFQTGIAKDTLLLASYRWTEFDAVDLVPTALQSDLVNLDNGHRFTLGVGRRFTESFSGSLTFSYEPEGDDDLVSPLGPTDGLFGISLGGRYNKDNMVISGGINYSWLGDARPEVGGQPVASFTDNSSLAVGFKVDFTF</sequence>
<evidence type="ECO:0000313" key="9">
    <source>
        <dbReference type="EMBL" id="APX11611.1"/>
    </source>
</evidence>
<dbReference type="GO" id="GO:0009279">
    <property type="term" value="C:cell outer membrane"/>
    <property type="evidence" value="ECO:0007669"/>
    <property type="project" value="UniProtKB-SubCell"/>
</dbReference>
<keyword evidence="6" id="KW-0472">Membrane</keyword>
<evidence type="ECO:0000256" key="4">
    <source>
        <dbReference type="ARBA" id="ARBA00022692"/>
    </source>
</evidence>
<keyword evidence="3" id="KW-1134">Transmembrane beta strand</keyword>
<evidence type="ECO:0000313" key="10">
    <source>
        <dbReference type="Proteomes" id="UP000186336"/>
    </source>
</evidence>
<dbReference type="GO" id="GO:0015483">
    <property type="term" value="F:long-chain fatty acid transporting porin activity"/>
    <property type="evidence" value="ECO:0007669"/>
    <property type="project" value="TreeGrafter"/>
</dbReference>
<evidence type="ECO:0008006" key="11">
    <source>
        <dbReference type="Google" id="ProtNLM"/>
    </source>
</evidence>
<keyword evidence="10" id="KW-1185">Reference proteome</keyword>
<feature type="chain" id="PRO_5012094451" description="Aromatic hydrocarbon degradation protein" evidence="8">
    <location>
        <begin position="21"/>
        <end position="415"/>
    </location>
</feature>
<evidence type="ECO:0000256" key="2">
    <source>
        <dbReference type="ARBA" id="ARBA00008163"/>
    </source>
</evidence>
<dbReference type="PANTHER" id="PTHR35093">
    <property type="entry name" value="OUTER MEMBRANE PROTEIN NMB0088-RELATED"/>
    <property type="match status" value="1"/>
</dbReference>
<reference evidence="9 10" key="1">
    <citation type="submission" date="2017-01" db="EMBL/GenBank/DDBJ databases">
        <title>Complete genome of Tateyamaria omphalii DOK1-4 isolated from seawater in Dokdo.</title>
        <authorList>
            <person name="Kim J.H."/>
            <person name="Chi W.-J."/>
        </authorList>
    </citation>
    <scope>NUCLEOTIDE SEQUENCE [LARGE SCALE GENOMIC DNA]</scope>
    <source>
        <strain evidence="9 10">DOK1-4</strain>
    </source>
</reference>
<gene>
    <name evidence="9" type="ORF">BWR18_07880</name>
</gene>
<evidence type="ECO:0000256" key="1">
    <source>
        <dbReference type="ARBA" id="ARBA00004571"/>
    </source>
</evidence>
<dbReference type="OrthoDB" id="6679728at2"/>
<evidence type="ECO:0000256" key="7">
    <source>
        <dbReference type="ARBA" id="ARBA00023237"/>
    </source>
</evidence>
<proteinExistence type="inferred from homology"/>
<protein>
    <recommendedName>
        <fullName evidence="11">Aromatic hydrocarbon degradation protein</fullName>
    </recommendedName>
</protein>
<keyword evidence="4" id="KW-0812">Transmembrane</keyword>
<dbReference type="InterPro" id="IPR005017">
    <property type="entry name" value="OMPP1/FadL/TodX"/>
</dbReference>
<dbReference type="EMBL" id="CP019312">
    <property type="protein sequence ID" value="APX11611.1"/>
    <property type="molecule type" value="Genomic_DNA"/>
</dbReference>
<evidence type="ECO:0000256" key="5">
    <source>
        <dbReference type="ARBA" id="ARBA00022729"/>
    </source>
</evidence>
<dbReference type="Proteomes" id="UP000186336">
    <property type="component" value="Chromosome"/>
</dbReference>
<organism evidence="9 10">
    <name type="scientific">Tateyamaria omphalii</name>
    <dbReference type="NCBI Taxonomy" id="299262"/>
    <lineage>
        <taxon>Bacteria</taxon>
        <taxon>Pseudomonadati</taxon>
        <taxon>Pseudomonadota</taxon>
        <taxon>Alphaproteobacteria</taxon>
        <taxon>Rhodobacterales</taxon>
        <taxon>Roseobacteraceae</taxon>
        <taxon>Tateyamaria</taxon>
    </lineage>
</organism>
<evidence type="ECO:0000256" key="6">
    <source>
        <dbReference type="ARBA" id="ARBA00023136"/>
    </source>
</evidence>
<comment type="subcellular location">
    <subcellularLocation>
        <location evidence="1">Cell outer membrane</location>
        <topology evidence="1">Multi-pass membrane protein</topology>
    </subcellularLocation>
</comment>
<dbReference type="SUPFAM" id="SSF56935">
    <property type="entry name" value="Porins"/>
    <property type="match status" value="1"/>
</dbReference>
<dbReference type="AlphaFoldDB" id="A0A1P8MUA7"/>
<feature type="signal peptide" evidence="8">
    <location>
        <begin position="1"/>
        <end position="20"/>
    </location>
</feature>
<name>A0A1P8MUA7_9RHOB</name>
<keyword evidence="7" id="KW-0998">Cell outer membrane</keyword>
<accession>A0A1P8MUA7</accession>
<comment type="similarity">
    <text evidence="2">Belongs to the OmpP1/FadL family.</text>
</comment>